<accession>A0A8H6SMD7</accession>
<evidence type="ECO:0000256" key="2">
    <source>
        <dbReference type="ARBA" id="ARBA00022692"/>
    </source>
</evidence>
<evidence type="ECO:0000256" key="1">
    <source>
        <dbReference type="ARBA" id="ARBA00004167"/>
    </source>
</evidence>
<evidence type="ECO:0000313" key="7">
    <source>
        <dbReference type="EMBL" id="KAF7302435.1"/>
    </source>
</evidence>
<protein>
    <submittedName>
        <fullName evidence="7">Uncharacterized protein</fullName>
    </submittedName>
</protein>
<feature type="region of interest" description="Disordered" evidence="5">
    <location>
        <begin position="209"/>
        <end position="231"/>
    </location>
</feature>
<dbReference type="InterPro" id="IPR051694">
    <property type="entry name" value="Immunoregulatory_rcpt-like"/>
</dbReference>
<evidence type="ECO:0000313" key="8">
    <source>
        <dbReference type="Proteomes" id="UP000613580"/>
    </source>
</evidence>
<dbReference type="Proteomes" id="UP000613580">
    <property type="component" value="Unassembled WGS sequence"/>
</dbReference>
<gene>
    <name evidence="7" type="ORF">HMN09_00877500</name>
</gene>
<evidence type="ECO:0000256" key="6">
    <source>
        <dbReference type="SAM" id="Phobius"/>
    </source>
</evidence>
<feature type="compositionally biased region" description="Low complexity" evidence="5">
    <location>
        <begin position="443"/>
        <end position="453"/>
    </location>
</feature>
<evidence type="ECO:0000256" key="5">
    <source>
        <dbReference type="SAM" id="MobiDB-lite"/>
    </source>
</evidence>
<comment type="caution">
    <text evidence="7">The sequence shown here is derived from an EMBL/GenBank/DDBJ whole genome shotgun (WGS) entry which is preliminary data.</text>
</comment>
<feature type="compositionally biased region" description="Low complexity" evidence="5">
    <location>
        <begin position="388"/>
        <end position="407"/>
    </location>
</feature>
<reference evidence="7" key="1">
    <citation type="submission" date="2020-05" db="EMBL/GenBank/DDBJ databases">
        <title>Mycena genomes resolve the evolution of fungal bioluminescence.</title>
        <authorList>
            <person name="Tsai I.J."/>
        </authorList>
    </citation>
    <scope>NUCLEOTIDE SEQUENCE</scope>
    <source>
        <strain evidence="7">110903Hualien_Pintung</strain>
    </source>
</reference>
<feature type="transmembrane region" description="Helical" evidence="6">
    <location>
        <begin position="44"/>
        <end position="66"/>
    </location>
</feature>
<keyword evidence="4 6" id="KW-0472">Membrane</keyword>
<dbReference type="OrthoDB" id="3266934at2759"/>
<sequence length="524" mass="54449">MFAKPTPSGIICCTAPTPRLSSLHDHDEHLSPLVGLVPHLGDPLAMFLIKMGLLPAALFIWSILCVNGVARAGAVFGWQSVPEMFTCEAADVSWFYGGGGDQLYITITNNGVAQQQSLSATTTGSFTTKNARGFGGYAARARRADVTMQISGSIPASNEFFSWSQVNVSSGWYVLIADLPATGTSSTSSAFFVADGTDTSCLTASASSSTASQSTSPALTSTSSSASTSSTNVVLPVDGSSSSKVNRGAIAGGVIGGLAVIAALIAAYFYFRYAATASSGSRKRTRKWNGLTSTDSKAGGGAVLSGRHNSQSESIAPIVTAHDTNVYVIGNVGIDSRPSRINADDDGINSFFSPSQEKVSSPGRSPFSDSGHDDDDVPMDLITPLPGNTNVTRNSSTSTSSHMSRNNFSRPRSHPSSPYASPTATESPFSNEAYPPASPSPSPVASSSPPRRSSQGEAIGRRIARKAVPQYNPADPSLASASAIPESESTSSLEGAPKLAHQSSFGEGKPMHYLMPDMPPPQRG</sequence>
<dbReference type="AlphaFoldDB" id="A0A8H6SMD7"/>
<dbReference type="EMBL" id="JACAZE010000012">
    <property type="protein sequence ID" value="KAF7302435.1"/>
    <property type="molecule type" value="Genomic_DNA"/>
</dbReference>
<feature type="compositionally biased region" description="Polar residues" evidence="5">
    <location>
        <begin position="350"/>
        <end position="363"/>
    </location>
</feature>
<keyword evidence="2 6" id="KW-0812">Transmembrane</keyword>
<feature type="transmembrane region" description="Helical" evidence="6">
    <location>
        <begin position="249"/>
        <end position="271"/>
    </location>
</feature>
<feature type="region of interest" description="Disordered" evidence="5">
    <location>
        <begin position="345"/>
        <end position="524"/>
    </location>
</feature>
<evidence type="ECO:0000256" key="4">
    <source>
        <dbReference type="ARBA" id="ARBA00023136"/>
    </source>
</evidence>
<feature type="compositionally biased region" description="Polar residues" evidence="5">
    <location>
        <begin position="408"/>
        <end position="430"/>
    </location>
</feature>
<dbReference type="PANTHER" id="PTHR15549:SF30">
    <property type="entry name" value="MID2 DOMAIN-CONTAINING PROTEIN"/>
    <property type="match status" value="1"/>
</dbReference>
<dbReference type="GO" id="GO:0071944">
    <property type="term" value="C:cell periphery"/>
    <property type="evidence" value="ECO:0007669"/>
    <property type="project" value="UniProtKB-ARBA"/>
</dbReference>
<dbReference type="GO" id="GO:0016020">
    <property type="term" value="C:membrane"/>
    <property type="evidence" value="ECO:0007669"/>
    <property type="project" value="UniProtKB-SubCell"/>
</dbReference>
<dbReference type="PANTHER" id="PTHR15549">
    <property type="entry name" value="PAIRED IMMUNOGLOBULIN-LIKE TYPE 2 RECEPTOR"/>
    <property type="match status" value="1"/>
</dbReference>
<keyword evidence="3 6" id="KW-1133">Transmembrane helix</keyword>
<name>A0A8H6SMD7_MYCCL</name>
<keyword evidence="8" id="KW-1185">Reference proteome</keyword>
<feature type="region of interest" description="Disordered" evidence="5">
    <location>
        <begin position="284"/>
        <end position="310"/>
    </location>
</feature>
<proteinExistence type="predicted"/>
<evidence type="ECO:0000256" key="3">
    <source>
        <dbReference type="ARBA" id="ARBA00022989"/>
    </source>
</evidence>
<organism evidence="7 8">
    <name type="scientific">Mycena chlorophos</name>
    <name type="common">Agaric fungus</name>
    <name type="synonym">Agaricus chlorophos</name>
    <dbReference type="NCBI Taxonomy" id="658473"/>
    <lineage>
        <taxon>Eukaryota</taxon>
        <taxon>Fungi</taxon>
        <taxon>Dikarya</taxon>
        <taxon>Basidiomycota</taxon>
        <taxon>Agaricomycotina</taxon>
        <taxon>Agaricomycetes</taxon>
        <taxon>Agaricomycetidae</taxon>
        <taxon>Agaricales</taxon>
        <taxon>Marasmiineae</taxon>
        <taxon>Mycenaceae</taxon>
        <taxon>Mycena</taxon>
    </lineage>
</organism>
<comment type="subcellular location">
    <subcellularLocation>
        <location evidence="1">Membrane</location>
        <topology evidence="1">Single-pass membrane protein</topology>
    </subcellularLocation>
</comment>